<comment type="subcellular location">
    <subcellularLocation>
        <location evidence="1">Cytoplasm</location>
    </subcellularLocation>
</comment>
<accession>A0ABP1CHG0</accession>
<protein>
    <recommendedName>
        <fullName evidence="7">CP-type G domain-containing protein</fullName>
    </recommendedName>
</protein>
<gene>
    <name evidence="8" type="ORF">GFSPODELE1_LOCUS597</name>
</gene>
<evidence type="ECO:0000313" key="8">
    <source>
        <dbReference type="EMBL" id="CAL1695117.1"/>
    </source>
</evidence>
<feature type="compositionally biased region" description="Acidic residues" evidence="6">
    <location>
        <begin position="269"/>
        <end position="287"/>
    </location>
</feature>
<dbReference type="Pfam" id="PF01926">
    <property type="entry name" value="MMR_HSR1"/>
    <property type="match status" value="1"/>
</dbReference>
<feature type="compositionally biased region" description="Acidic residues" evidence="6">
    <location>
        <begin position="301"/>
        <end position="320"/>
    </location>
</feature>
<feature type="region of interest" description="Disordered" evidence="6">
    <location>
        <begin position="259"/>
        <end position="326"/>
    </location>
</feature>
<keyword evidence="9" id="KW-1185">Reference proteome</keyword>
<evidence type="ECO:0000313" key="9">
    <source>
        <dbReference type="Proteomes" id="UP001497453"/>
    </source>
</evidence>
<evidence type="ECO:0000256" key="1">
    <source>
        <dbReference type="ARBA" id="ARBA00004496"/>
    </source>
</evidence>
<dbReference type="InterPro" id="IPR006073">
    <property type="entry name" value="GTP-bd"/>
</dbReference>
<feature type="region of interest" description="Disordered" evidence="6">
    <location>
        <begin position="100"/>
        <end position="124"/>
    </location>
</feature>
<evidence type="ECO:0000256" key="4">
    <source>
        <dbReference type="ARBA" id="ARBA00022801"/>
    </source>
</evidence>
<name>A0ABP1CHG0_9APHY</name>
<organism evidence="8 9">
    <name type="scientific">Somion occarium</name>
    <dbReference type="NCBI Taxonomy" id="3059160"/>
    <lineage>
        <taxon>Eukaryota</taxon>
        <taxon>Fungi</taxon>
        <taxon>Dikarya</taxon>
        <taxon>Basidiomycota</taxon>
        <taxon>Agaricomycotina</taxon>
        <taxon>Agaricomycetes</taxon>
        <taxon>Polyporales</taxon>
        <taxon>Cerrenaceae</taxon>
        <taxon>Somion</taxon>
    </lineage>
</organism>
<feature type="compositionally biased region" description="Basic residues" evidence="6">
    <location>
        <begin position="689"/>
        <end position="708"/>
    </location>
</feature>
<dbReference type="InterPro" id="IPR027417">
    <property type="entry name" value="P-loop_NTPase"/>
</dbReference>
<evidence type="ECO:0000256" key="5">
    <source>
        <dbReference type="ARBA" id="ARBA00023134"/>
    </source>
</evidence>
<keyword evidence="4" id="KW-0378">Hydrolase</keyword>
<feature type="compositionally biased region" description="Low complexity" evidence="6">
    <location>
        <begin position="259"/>
        <end position="268"/>
    </location>
</feature>
<keyword evidence="5" id="KW-0342">GTP-binding</keyword>
<keyword evidence="3" id="KW-0547">Nucleotide-binding</keyword>
<evidence type="ECO:0000259" key="7">
    <source>
        <dbReference type="PROSITE" id="PS51721"/>
    </source>
</evidence>
<keyword evidence="2" id="KW-0963">Cytoplasm</keyword>
<dbReference type="PANTHER" id="PTHR45709">
    <property type="entry name" value="LARGE SUBUNIT GTPASE 1 HOMOLOG-RELATED"/>
    <property type="match status" value="1"/>
</dbReference>
<evidence type="ECO:0000256" key="3">
    <source>
        <dbReference type="ARBA" id="ARBA00022741"/>
    </source>
</evidence>
<sequence length="708" mass="78767">MPPPKGKDRNPSGLGRAIINRKFKDARVARESGLYTTDVDNTTRLQSITQERDLDEFLNTATLAGTQFTAERRNVKIISAPAGSQQNPYLLSEEEEQKALKKQQDNKGRLRVPRRPPWDKSMTPVQLDRQEKDAFLEWRRGIAQLQEQENFLLTPFERNIEVWRQLWRVLERSHLVVQIVDARNPLRFRCEDLENYVNDVEGAEGEQGTGKGKRKNLLLINKADLLTAKQRREWADYFDQQGVQYAFFSAANAAALQQARKEQQQAQEDTAEQEDTQATGSEDDAFEESTRNPAFLKEDESGSDESGESEDEGDWEDAPEDGSHEQSDLSLYFSAEEDTLDGQDPRARVLSVLELEDLFTKAAPALSEFTDSSGDHPTKLVVGLVGYPNVGKSSTINSLLGEKKVSVSSTPGKTKHFQTIQLSPTLVLCDCPGLVFPQFATTRADLVCDAVLPIDQLREYTGPTSLVVKRIPQEILEAVYGLSIRSRGVEEGGNGKITGEDLLITYASKSPFHPFLIHIRMLMACSVGRGFTRSGQGNPDEARAARHILKDYVNAKLLYCHPPPGISEDDFNVQTREIILHRAIGKKRAPTTRVVKGADTFVPANLSQPNIANSAPAPGRNSSRVDQEFFASNQGLSSRPFVQQNGQEFTRARLYPHQNAVADDGTLLGGRRARIAAVLANAGGDIGTGKKHHKKMKRVKQRSGRGYD</sequence>
<feature type="region of interest" description="Disordered" evidence="6">
    <location>
        <begin position="686"/>
        <end position="708"/>
    </location>
</feature>
<evidence type="ECO:0000256" key="6">
    <source>
        <dbReference type="SAM" id="MobiDB-lite"/>
    </source>
</evidence>
<dbReference type="Gene3D" id="3.40.50.300">
    <property type="entry name" value="P-loop containing nucleotide triphosphate hydrolases"/>
    <property type="match status" value="2"/>
</dbReference>
<dbReference type="PROSITE" id="PS51721">
    <property type="entry name" value="G_CP"/>
    <property type="match status" value="1"/>
</dbReference>
<dbReference type="InterPro" id="IPR030378">
    <property type="entry name" value="G_CP_dom"/>
</dbReference>
<proteinExistence type="predicted"/>
<feature type="domain" description="CP-type G" evidence="7">
    <location>
        <begin position="163"/>
        <end position="437"/>
    </location>
</feature>
<dbReference type="InterPro" id="IPR043358">
    <property type="entry name" value="GNL1-like"/>
</dbReference>
<reference evidence="9" key="1">
    <citation type="submission" date="2024-04" db="EMBL/GenBank/DDBJ databases">
        <authorList>
            <person name="Shaw F."/>
            <person name="Minotto A."/>
        </authorList>
    </citation>
    <scope>NUCLEOTIDE SEQUENCE [LARGE SCALE GENOMIC DNA]</scope>
</reference>
<dbReference type="Proteomes" id="UP001497453">
    <property type="component" value="Chromosome 1"/>
</dbReference>
<dbReference type="EMBL" id="OZ037944">
    <property type="protein sequence ID" value="CAL1695117.1"/>
    <property type="molecule type" value="Genomic_DNA"/>
</dbReference>
<evidence type="ECO:0000256" key="2">
    <source>
        <dbReference type="ARBA" id="ARBA00022490"/>
    </source>
</evidence>
<dbReference type="SUPFAM" id="SSF52540">
    <property type="entry name" value="P-loop containing nucleoside triphosphate hydrolases"/>
    <property type="match status" value="1"/>
</dbReference>
<dbReference type="PANTHER" id="PTHR45709:SF2">
    <property type="entry name" value="LARGE SUBUNIT GTPASE 1 HOMOLOG"/>
    <property type="match status" value="1"/>
</dbReference>
<dbReference type="CDD" id="cd01857">
    <property type="entry name" value="HSR1_MMR1"/>
    <property type="match status" value="1"/>
</dbReference>